<evidence type="ECO:0000256" key="2">
    <source>
        <dbReference type="ARBA" id="ARBA00022840"/>
    </source>
</evidence>
<feature type="repeat" description="TPR" evidence="3">
    <location>
        <begin position="804"/>
        <end position="837"/>
    </location>
</feature>
<keyword evidence="3" id="KW-0802">TPR repeat</keyword>
<dbReference type="Gene3D" id="1.25.40.10">
    <property type="entry name" value="Tetratricopeptide repeat domain"/>
    <property type="match status" value="2"/>
</dbReference>
<dbReference type="InterPro" id="IPR005158">
    <property type="entry name" value="BTAD"/>
</dbReference>
<dbReference type="InterPro" id="IPR027417">
    <property type="entry name" value="P-loop_NTPase"/>
</dbReference>
<dbReference type="PANTHER" id="PTHR16305:SF28">
    <property type="entry name" value="GUANYLATE CYCLASE DOMAIN-CONTAINING PROTEIN"/>
    <property type="match status" value="1"/>
</dbReference>
<dbReference type="Pfam" id="PF03704">
    <property type="entry name" value="BTAD"/>
    <property type="match status" value="1"/>
</dbReference>
<protein>
    <submittedName>
        <fullName evidence="5">AAA family ATPase</fullName>
    </submittedName>
</protein>
<dbReference type="InterPro" id="IPR011990">
    <property type="entry name" value="TPR-like_helical_dom_sf"/>
</dbReference>
<sequence length="935" mass="109212">MKIQLQLYGKPSLKIDEQNIEISLKKSEALLYYVAYEKRVTRDELVGVIWSDVVDQTAKKNLRNSLYRLKKDLNLELFYCPNKHVVEIDHTLEIFVESEMDDDYFLAHYSGKFLETFSLKEADNYEKWRLEVENTLNQRYLKLAFAKTSDLMLEGKNEEALKIALVMRKIDEFDEAIARLLMQIYYKMGQYKQITEVYAQLKQLLDDEMGIQPDKVTRDHYYGLVYAPHEAKDEGLRYYGRQREAMTIEKLLHQSALGQNKQSLIVSGEAGVGKSKLLEECLSRYDSTFKILKTTCYPAESSYAYKAWNDVFSQIAGIVEEQKIELPLFTKQVLVKFFPGFDEWTGTVYMENTESINSDYLEKLTAKLFSRLLKSSRLILYIDDLQWMDPLSLKLLLNLVNHVEGFVFIATLRNEFTEGLDDFLGHLYRYERLLTIPLERFNKAETFEFMDFLSDTPLSLELKEQIFRESEGNAFFIVEGTVAITQDTADKGHRFKGILDSRFIGLDAGEMKLLVIAAMFFDELEFELLNKLYTIDEDLLLEYIQSLKRRFILKEIEHDGGIKLKFTHHKLREHVYGQTASAKKKILHNRIGGLLEEQLCGDQKDVLIFQKLIYHYQSAGNIVKHLTYYLRYLKAYFDFSHELYPELVNQMPAIMDKSPEDYFDELEQLFLKIEEEDAIELRAQFMHMKARYYIRNGEYVQGMDLIDKLVKIGLEAHDDELLFKAYVQWFYYQIQTERIENMSEVIGKMSRLKRTPKNDAVLLRLMGISSLMSGRYEEARVYFADSIIGFENLGKSGRYVLNIAAAYNYISDAYRRQGRMEEALEEVERAIELCKLHNIIRGSSIFNTNAGIIAYSMSRIDLAKAYFEEALKNFETVDTLWRRSEAEGYLGVILVENGYKEKGLYYLKEAKRHAQIIGTPETIKLIDSLENALNH</sequence>
<dbReference type="InterPro" id="IPR036388">
    <property type="entry name" value="WH-like_DNA-bd_sf"/>
</dbReference>
<organism evidence="5 6">
    <name type="scientific">Fusibacter bizertensis</name>
    <dbReference type="NCBI Taxonomy" id="1488331"/>
    <lineage>
        <taxon>Bacteria</taxon>
        <taxon>Bacillati</taxon>
        <taxon>Bacillota</taxon>
        <taxon>Clostridia</taxon>
        <taxon>Eubacteriales</taxon>
        <taxon>Eubacteriales Family XII. Incertae Sedis</taxon>
        <taxon>Fusibacter</taxon>
    </lineage>
</organism>
<keyword evidence="1" id="KW-0547">Nucleotide-binding</keyword>
<reference evidence="5 6" key="1">
    <citation type="submission" date="2023-04" db="EMBL/GenBank/DDBJ databases">
        <title>Fusibacter bizertensis strain WBS, isolated from littoral bottom sediments of the Arctic seas - biochemical and genomic analysis.</title>
        <authorList>
            <person name="Brioukhanov A.L."/>
        </authorList>
    </citation>
    <scope>NUCLEOTIDE SEQUENCE [LARGE SCALE GENOMIC DNA]</scope>
    <source>
        <strain evidence="5 6">WBS</strain>
    </source>
</reference>
<dbReference type="Gene3D" id="1.10.10.10">
    <property type="entry name" value="Winged helix-like DNA-binding domain superfamily/Winged helix DNA-binding domain"/>
    <property type="match status" value="1"/>
</dbReference>
<keyword evidence="2" id="KW-0067">ATP-binding</keyword>
<evidence type="ECO:0000313" key="5">
    <source>
        <dbReference type="EMBL" id="MDH8678632.1"/>
    </source>
</evidence>
<dbReference type="PANTHER" id="PTHR16305">
    <property type="entry name" value="TESTICULAR SOLUBLE ADENYLYL CYCLASE"/>
    <property type="match status" value="1"/>
</dbReference>
<dbReference type="InterPro" id="IPR019734">
    <property type="entry name" value="TPR_rpt"/>
</dbReference>
<evidence type="ECO:0000259" key="4">
    <source>
        <dbReference type="SMART" id="SM01043"/>
    </source>
</evidence>
<dbReference type="SMART" id="SM01043">
    <property type="entry name" value="BTAD"/>
    <property type="match status" value="1"/>
</dbReference>
<keyword evidence="6" id="KW-1185">Reference proteome</keyword>
<evidence type="ECO:0000256" key="3">
    <source>
        <dbReference type="PROSITE-ProRule" id="PRU00339"/>
    </source>
</evidence>
<name>A0ABT6NE03_9FIRM</name>
<comment type="caution">
    <text evidence="5">The sequence shown here is derived from an EMBL/GenBank/DDBJ whole genome shotgun (WGS) entry which is preliminary data.</text>
</comment>
<evidence type="ECO:0000256" key="1">
    <source>
        <dbReference type="ARBA" id="ARBA00022741"/>
    </source>
</evidence>
<dbReference type="InterPro" id="IPR041664">
    <property type="entry name" value="AAA_16"/>
</dbReference>
<feature type="domain" description="Bacterial transcriptional activator" evidence="4">
    <location>
        <begin position="100"/>
        <end position="225"/>
    </location>
</feature>
<dbReference type="SUPFAM" id="SSF48452">
    <property type="entry name" value="TPR-like"/>
    <property type="match status" value="2"/>
</dbReference>
<dbReference type="Pfam" id="PF13191">
    <property type="entry name" value="AAA_16"/>
    <property type="match status" value="1"/>
</dbReference>
<proteinExistence type="predicted"/>
<dbReference type="RefSeq" id="WP_281094482.1">
    <property type="nucleotide sequence ID" value="NZ_JARYZI010000006.1"/>
</dbReference>
<dbReference type="Proteomes" id="UP001158045">
    <property type="component" value="Unassembled WGS sequence"/>
</dbReference>
<accession>A0ABT6NE03</accession>
<dbReference type="SMART" id="SM00028">
    <property type="entry name" value="TPR"/>
    <property type="match status" value="3"/>
</dbReference>
<dbReference type="EMBL" id="JARYZI010000006">
    <property type="protein sequence ID" value="MDH8678632.1"/>
    <property type="molecule type" value="Genomic_DNA"/>
</dbReference>
<dbReference type="PROSITE" id="PS50005">
    <property type="entry name" value="TPR"/>
    <property type="match status" value="1"/>
</dbReference>
<gene>
    <name evidence="5" type="ORF">QE109_10765</name>
</gene>
<evidence type="ECO:0000313" key="6">
    <source>
        <dbReference type="Proteomes" id="UP001158045"/>
    </source>
</evidence>
<dbReference type="Gene3D" id="3.40.50.300">
    <property type="entry name" value="P-loop containing nucleotide triphosphate hydrolases"/>
    <property type="match status" value="1"/>
</dbReference>
<dbReference type="SUPFAM" id="SSF52540">
    <property type="entry name" value="P-loop containing nucleoside triphosphate hydrolases"/>
    <property type="match status" value="1"/>
</dbReference>